<sequence length="293" mass="33075">MISLYVAGIIDVPKNIMKVAKRTKPRITAPLQGYDTEPKRLAQYAAMAYCDDKPIIRKTCGPCRRIDKLVVFKGIYETHLDALALMLVDHKRSNCIVPWSGFVEKLYKINRVYKGSPWLFKNSSDAQDVRVHRGFKKTADSLRDYILPELKDVFREYKDYRLQLVGHSLGGAIATLMTIIIHQEMKFPLSRISLTTYGQPRVGNYVFAKWFNSLPVTAIHVVNEDDPVPHLPGIWNGFSHIKGELYISSGISISCPPGNEGLESSSCSNSRMPELGFNSHLRAWDINISTQGC</sequence>
<dbReference type="EMBL" id="QTSX02002143">
    <property type="protein sequence ID" value="KAJ9078588.1"/>
    <property type="molecule type" value="Genomic_DNA"/>
</dbReference>
<evidence type="ECO:0000313" key="1">
    <source>
        <dbReference type="EMBL" id="KAJ9078588.1"/>
    </source>
</evidence>
<comment type="caution">
    <text evidence="1">The sequence shown here is derived from an EMBL/GenBank/DDBJ whole genome shotgun (WGS) entry which is preliminary data.</text>
</comment>
<protein>
    <submittedName>
        <fullName evidence="1">Uncharacterized protein</fullName>
    </submittedName>
</protein>
<keyword evidence="2" id="KW-1185">Reference proteome</keyword>
<organism evidence="1 2">
    <name type="scientific">Entomophthora muscae</name>
    <dbReference type="NCBI Taxonomy" id="34485"/>
    <lineage>
        <taxon>Eukaryota</taxon>
        <taxon>Fungi</taxon>
        <taxon>Fungi incertae sedis</taxon>
        <taxon>Zoopagomycota</taxon>
        <taxon>Entomophthoromycotina</taxon>
        <taxon>Entomophthoromycetes</taxon>
        <taxon>Entomophthorales</taxon>
        <taxon>Entomophthoraceae</taxon>
        <taxon>Entomophthora</taxon>
    </lineage>
</organism>
<evidence type="ECO:0000313" key="2">
    <source>
        <dbReference type="Proteomes" id="UP001165960"/>
    </source>
</evidence>
<gene>
    <name evidence="1" type="ORF">DSO57_1005152</name>
</gene>
<name>A0ACC2TVL9_9FUNG</name>
<accession>A0ACC2TVL9</accession>
<proteinExistence type="predicted"/>
<reference evidence="1" key="1">
    <citation type="submission" date="2022-04" db="EMBL/GenBank/DDBJ databases">
        <title>Genome of the entomopathogenic fungus Entomophthora muscae.</title>
        <authorList>
            <person name="Elya C."/>
            <person name="Lovett B.R."/>
            <person name="Lee E."/>
            <person name="Macias A.M."/>
            <person name="Hajek A.E."/>
            <person name="De Bivort B.L."/>
            <person name="Kasson M.T."/>
            <person name="De Fine Licht H.H."/>
            <person name="Stajich J.E."/>
        </authorList>
    </citation>
    <scope>NUCLEOTIDE SEQUENCE</scope>
    <source>
        <strain evidence="1">Berkeley</strain>
    </source>
</reference>
<dbReference type="Proteomes" id="UP001165960">
    <property type="component" value="Unassembled WGS sequence"/>
</dbReference>